<gene>
    <name evidence="3" type="ORF">PG991_007670</name>
</gene>
<dbReference type="SUPFAM" id="SSF54518">
    <property type="entry name" value="Tubby C-terminal domain-like"/>
    <property type="match status" value="1"/>
</dbReference>
<sequence length="244" mass="27120">MLRPVLKPVVQPDAVRLPAKVHFRPGQARPEAREEHQAQRPAPRPGTVQLPANVLFPDYHKDDSTILNLTKSETGFNIRTSNGSPVFKVTGMRASSLDLNDTVLSFAGRHLLNLREQGTLLRTTFSGEDANGREVFQIKCPLTSNCLKAVGSFHNANGVEESLLMTGDYYGRKIDITDKKTGMCVARIRPRQRGNNHKPLVLSLLLVSPNVDCVLMTAMCLQAYKLAYSRSALRRFGNQLPNAW</sequence>
<dbReference type="Pfam" id="PF04525">
    <property type="entry name" value="LOR"/>
    <property type="match status" value="1"/>
</dbReference>
<comment type="caution">
    <text evidence="3">The sequence shown here is derived from an EMBL/GenBank/DDBJ whole genome shotgun (WGS) entry which is preliminary data.</text>
</comment>
<dbReference type="InterPro" id="IPR007612">
    <property type="entry name" value="LOR"/>
</dbReference>
<feature type="region of interest" description="Disordered" evidence="2">
    <location>
        <begin position="23"/>
        <end position="49"/>
    </location>
</feature>
<name>A0ABR1RU37_9PEZI</name>
<dbReference type="EMBL" id="JAQQWI010000010">
    <property type="protein sequence ID" value="KAK8018480.1"/>
    <property type="molecule type" value="Genomic_DNA"/>
</dbReference>
<accession>A0ABR1RU37</accession>
<evidence type="ECO:0000256" key="2">
    <source>
        <dbReference type="SAM" id="MobiDB-lite"/>
    </source>
</evidence>
<keyword evidence="4" id="KW-1185">Reference proteome</keyword>
<dbReference type="InterPro" id="IPR025659">
    <property type="entry name" value="Tubby-like_C"/>
</dbReference>
<reference evidence="3 4" key="1">
    <citation type="submission" date="2023-01" db="EMBL/GenBank/DDBJ databases">
        <title>Analysis of 21 Apiospora genomes using comparative genomics revels a genus with tremendous synthesis potential of carbohydrate active enzymes and secondary metabolites.</title>
        <authorList>
            <person name="Sorensen T."/>
        </authorList>
    </citation>
    <scope>NUCLEOTIDE SEQUENCE [LARGE SCALE GENOMIC DNA]</scope>
    <source>
        <strain evidence="3 4">CBS 20057</strain>
    </source>
</reference>
<proteinExistence type="inferred from homology"/>
<comment type="similarity">
    <text evidence="1">Belongs to the LOR family.</text>
</comment>
<organism evidence="3 4">
    <name type="scientific">Apiospora marii</name>
    <dbReference type="NCBI Taxonomy" id="335849"/>
    <lineage>
        <taxon>Eukaryota</taxon>
        <taxon>Fungi</taxon>
        <taxon>Dikarya</taxon>
        <taxon>Ascomycota</taxon>
        <taxon>Pezizomycotina</taxon>
        <taxon>Sordariomycetes</taxon>
        <taxon>Xylariomycetidae</taxon>
        <taxon>Amphisphaeriales</taxon>
        <taxon>Apiosporaceae</taxon>
        <taxon>Apiospora</taxon>
    </lineage>
</organism>
<dbReference type="Proteomes" id="UP001396898">
    <property type="component" value="Unassembled WGS sequence"/>
</dbReference>
<evidence type="ECO:0008006" key="5">
    <source>
        <dbReference type="Google" id="ProtNLM"/>
    </source>
</evidence>
<dbReference type="Gene3D" id="2.40.160.200">
    <property type="entry name" value="LURP1-related"/>
    <property type="match status" value="1"/>
</dbReference>
<evidence type="ECO:0000313" key="3">
    <source>
        <dbReference type="EMBL" id="KAK8018480.1"/>
    </source>
</evidence>
<evidence type="ECO:0000313" key="4">
    <source>
        <dbReference type="Proteomes" id="UP001396898"/>
    </source>
</evidence>
<evidence type="ECO:0000256" key="1">
    <source>
        <dbReference type="ARBA" id="ARBA00005437"/>
    </source>
</evidence>
<protein>
    <recommendedName>
        <fullName evidence="5">Tubby C-terminal domain-containing protein</fullName>
    </recommendedName>
</protein>
<dbReference type="InterPro" id="IPR038595">
    <property type="entry name" value="LOR_sf"/>
</dbReference>